<accession>A0ABW2P7D1</accession>
<dbReference type="Proteomes" id="UP001596496">
    <property type="component" value="Unassembled WGS sequence"/>
</dbReference>
<comment type="caution">
    <text evidence="1">The sequence shown here is derived from an EMBL/GenBank/DDBJ whole genome shotgun (WGS) entry which is preliminary data.</text>
</comment>
<proteinExistence type="predicted"/>
<reference evidence="2" key="1">
    <citation type="journal article" date="2019" name="Int. J. Syst. Evol. Microbiol.">
        <title>The Global Catalogue of Microorganisms (GCM) 10K type strain sequencing project: providing services to taxonomists for standard genome sequencing and annotation.</title>
        <authorList>
            <consortium name="The Broad Institute Genomics Platform"/>
            <consortium name="The Broad Institute Genome Sequencing Center for Infectious Disease"/>
            <person name="Wu L."/>
            <person name="Ma J."/>
        </authorList>
    </citation>
    <scope>NUCLEOTIDE SEQUENCE [LARGE SCALE GENOMIC DNA]</scope>
    <source>
        <strain evidence="2">CECT 7649</strain>
    </source>
</reference>
<evidence type="ECO:0000313" key="2">
    <source>
        <dbReference type="Proteomes" id="UP001596496"/>
    </source>
</evidence>
<organism evidence="1 2">
    <name type="scientific">Sphaerisporangium rhizosphaerae</name>
    <dbReference type="NCBI Taxonomy" id="2269375"/>
    <lineage>
        <taxon>Bacteria</taxon>
        <taxon>Bacillati</taxon>
        <taxon>Actinomycetota</taxon>
        <taxon>Actinomycetes</taxon>
        <taxon>Streptosporangiales</taxon>
        <taxon>Streptosporangiaceae</taxon>
        <taxon>Sphaerisporangium</taxon>
    </lineage>
</organism>
<protein>
    <submittedName>
        <fullName evidence="1">Uncharacterized protein</fullName>
    </submittedName>
</protein>
<gene>
    <name evidence="1" type="ORF">ACFQSB_15840</name>
</gene>
<keyword evidence="2" id="KW-1185">Reference proteome</keyword>
<dbReference type="RefSeq" id="WP_380827247.1">
    <property type="nucleotide sequence ID" value="NZ_JBHTCG010000009.1"/>
</dbReference>
<evidence type="ECO:0000313" key="1">
    <source>
        <dbReference type="EMBL" id="MFC7383693.1"/>
    </source>
</evidence>
<dbReference type="EMBL" id="JBHTCG010000009">
    <property type="protein sequence ID" value="MFC7383693.1"/>
    <property type="molecule type" value="Genomic_DNA"/>
</dbReference>
<sequence>MLAEMMIAAATSGGMAIVQAAGTDAWAGLRTRVAELFRRSAPERELTVLERLDKTQTALRQAAPEELERLRIRQEAAWQTLFESLLEGLGESERQEVVGRLTELAEVVRQQTSGEVSAGQGGFAVGGNANIRAEGGSAAAGVINGDVHLENPTMPGADRG</sequence>
<name>A0ABW2P7D1_9ACTN</name>